<proteinExistence type="predicted"/>
<dbReference type="Pfam" id="PF16335">
    <property type="entry name" value="GtaA_6_Hairpin"/>
    <property type="match status" value="1"/>
</dbReference>
<feature type="domain" description="Glutaminase A central" evidence="1">
    <location>
        <begin position="3"/>
        <end position="54"/>
    </location>
</feature>
<dbReference type="EMBL" id="JAFMYW010000004">
    <property type="protein sequence ID" value="MBO0949780.1"/>
    <property type="molecule type" value="Genomic_DNA"/>
</dbReference>
<comment type="caution">
    <text evidence="2">The sequence shown here is derived from an EMBL/GenBank/DDBJ whole genome shotgun (WGS) entry which is preliminary data.</text>
</comment>
<evidence type="ECO:0000259" key="1">
    <source>
        <dbReference type="Pfam" id="PF16335"/>
    </source>
</evidence>
<keyword evidence="3" id="KW-1185">Reference proteome</keyword>
<organism evidence="2 3">
    <name type="scientific">Fibrella forsythiae</name>
    <dbReference type="NCBI Taxonomy" id="2817061"/>
    <lineage>
        <taxon>Bacteria</taxon>
        <taxon>Pseudomonadati</taxon>
        <taxon>Bacteroidota</taxon>
        <taxon>Cytophagia</taxon>
        <taxon>Cytophagales</taxon>
        <taxon>Spirosomataceae</taxon>
        <taxon>Fibrella</taxon>
    </lineage>
</organism>
<sequence length="62" mass="7166">MTATDRVFKALIDSIWKFANETPSRVPLTDRHETINARKVGFRAHSVVGGYFVKMLEERMIQ</sequence>
<dbReference type="InterPro" id="IPR032514">
    <property type="entry name" value="GtaA_central"/>
</dbReference>
<accession>A0ABS3JID6</accession>
<evidence type="ECO:0000313" key="2">
    <source>
        <dbReference type="EMBL" id="MBO0949780.1"/>
    </source>
</evidence>
<dbReference type="Proteomes" id="UP000664628">
    <property type="component" value="Unassembled WGS sequence"/>
</dbReference>
<protein>
    <submittedName>
        <fullName evidence="2">DUF1793 domain-containing protein</fullName>
    </submittedName>
</protein>
<reference evidence="2 3" key="1">
    <citation type="submission" date="2021-03" db="EMBL/GenBank/DDBJ databases">
        <title>Fibrella sp. HMF5405 genome sequencing and assembly.</title>
        <authorList>
            <person name="Kang H."/>
            <person name="Kim H."/>
            <person name="Bae S."/>
            <person name="Joh K."/>
        </authorList>
    </citation>
    <scope>NUCLEOTIDE SEQUENCE [LARGE SCALE GENOMIC DNA]</scope>
    <source>
        <strain evidence="2 3">HMF5405</strain>
    </source>
</reference>
<name>A0ABS3JID6_9BACT</name>
<evidence type="ECO:0000313" key="3">
    <source>
        <dbReference type="Proteomes" id="UP000664628"/>
    </source>
</evidence>
<gene>
    <name evidence="2" type="ORF">J2I46_14380</name>
</gene>